<keyword evidence="11" id="KW-1185">Reference proteome</keyword>
<evidence type="ECO:0000256" key="7">
    <source>
        <dbReference type="ARBA" id="ARBA00023136"/>
    </source>
</evidence>
<gene>
    <name evidence="10" type="primary">DET2</name>
    <name evidence="10" type="ORF">HK099_007585</name>
</gene>
<keyword evidence="3 8" id="KW-0812">Transmembrane</keyword>
<dbReference type="Pfam" id="PF02544">
    <property type="entry name" value="Steroid_dh"/>
    <property type="match status" value="1"/>
</dbReference>
<dbReference type="PANTHER" id="PTHR42758">
    <property type="entry name" value="PHOSPHATIDYLGLYCEROL PHOSPHOLIPASE C"/>
    <property type="match status" value="1"/>
</dbReference>
<comment type="caution">
    <text evidence="10">The sequence shown here is derived from an EMBL/GenBank/DDBJ whole genome shotgun (WGS) entry which is preliminary data.</text>
</comment>
<evidence type="ECO:0000256" key="1">
    <source>
        <dbReference type="ARBA" id="ARBA00004141"/>
    </source>
</evidence>
<dbReference type="GO" id="GO:0046475">
    <property type="term" value="P:glycerophospholipid catabolic process"/>
    <property type="evidence" value="ECO:0007669"/>
    <property type="project" value="TreeGrafter"/>
</dbReference>
<evidence type="ECO:0000256" key="6">
    <source>
        <dbReference type="ARBA" id="ARBA00023098"/>
    </source>
</evidence>
<dbReference type="InterPro" id="IPR052271">
    <property type="entry name" value="GDPD-Related"/>
</dbReference>
<accession>A0AAD5U8E4</accession>
<evidence type="ECO:0000256" key="4">
    <source>
        <dbReference type="ARBA" id="ARBA00022801"/>
    </source>
</evidence>
<evidence type="ECO:0000259" key="9">
    <source>
        <dbReference type="PROSITE" id="PS51704"/>
    </source>
</evidence>
<dbReference type="GO" id="GO:0016020">
    <property type="term" value="C:membrane"/>
    <property type="evidence" value="ECO:0007669"/>
    <property type="project" value="UniProtKB-SubCell"/>
</dbReference>
<dbReference type="PROSITE" id="PS50244">
    <property type="entry name" value="S5A_REDUCTASE"/>
    <property type="match status" value="1"/>
</dbReference>
<evidence type="ECO:0000313" key="10">
    <source>
        <dbReference type="EMBL" id="KAJ3224956.1"/>
    </source>
</evidence>
<evidence type="ECO:0000256" key="2">
    <source>
        <dbReference type="ARBA" id="ARBA00007277"/>
    </source>
</evidence>
<feature type="transmembrane region" description="Helical" evidence="8">
    <location>
        <begin position="45"/>
        <end position="67"/>
    </location>
</feature>
<dbReference type="GO" id="GO:0005737">
    <property type="term" value="C:cytoplasm"/>
    <property type="evidence" value="ECO:0007669"/>
    <property type="project" value="UniProtKB-ARBA"/>
</dbReference>
<dbReference type="EMBL" id="JADGJW010000075">
    <property type="protein sequence ID" value="KAJ3224956.1"/>
    <property type="molecule type" value="Genomic_DNA"/>
</dbReference>
<proteinExistence type="inferred from homology"/>
<dbReference type="PANTHER" id="PTHR42758:SF2">
    <property type="entry name" value="PHOSPHATIDYLGLYCEROL PHOSPHOLIPASE C"/>
    <property type="match status" value="1"/>
</dbReference>
<dbReference type="InterPro" id="IPR030395">
    <property type="entry name" value="GP_PDE_dom"/>
</dbReference>
<sequence length="280" mass="32748">MAKLSVLEVILTASTFNALNAFSHGYYFATMFDGNVEKNFGLRTWFGIFLFLAGFSINLLHDYSLMYQRRKYEDIMKKKKGGKDVEKVYIIPKNYLFEYITCPNYFGEIIEWLGWAILIGEPGLSFFLFSVANLLPRAIRTHNWYKEKFDDYPVNRCGSLERIENTLTAFKYSADTLKVHLLELDVQLTKDNQVVIFHDRNLLRLCGVNKTISDFNFEDLPRLLIPEKLKKTVSDFSEDPDHNRIPLLEELFKLYPLYPMQIDVKLGQEELVLQTGIYED</sequence>
<dbReference type="Gene3D" id="3.20.20.190">
    <property type="entry name" value="Phosphatidylinositol (PI) phosphodiesterase"/>
    <property type="match status" value="1"/>
</dbReference>
<dbReference type="Proteomes" id="UP001211065">
    <property type="component" value="Unassembled WGS sequence"/>
</dbReference>
<reference evidence="10" key="1">
    <citation type="submission" date="2020-05" db="EMBL/GenBank/DDBJ databases">
        <title>Phylogenomic resolution of chytrid fungi.</title>
        <authorList>
            <person name="Stajich J.E."/>
            <person name="Amses K."/>
            <person name="Simmons R."/>
            <person name="Seto K."/>
            <person name="Myers J."/>
            <person name="Bonds A."/>
            <person name="Quandt C.A."/>
            <person name="Barry K."/>
            <person name="Liu P."/>
            <person name="Grigoriev I."/>
            <person name="Longcore J.E."/>
            <person name="James T.Y."/>
        </authorList>
    </citation>
    <scope>NUCLEOTIDE SEQUENCE</scope>
    <source>
        <strain evidence="10">JEL0476</strain>
    </source>
</reference>
<evidence type="ECO:0000256" key="8">
    <source>
        <dbReference type="SAM" id="Phobius"/>
    </source>
</evidence>
<dbReference type="InterPro" id="IPR017946">
    <property type="entry name" value="PLC-like_Pdiesterase_TIM-brl"/>
</dbReference>
<dbReference type="Pfam" id="PF03009">
    <property type="entry name" value="GDPD"/>
    <property type="match status" value="1"/>
</dbReference>
<dbReference type="PROSITE" id="PS51704">
    <property type="entry name" value="GP_PDE"/>
    <property type="match status" value="1"/>
</dbReference>
<organism evidence="10 11">
    <name type="scientific">Clydaea vesicula</name>
    <dbReference type="NCBI Taxonomy" id="447962"/>
    <lineage>
        <taxon>Eukaryota</taxon>
        <taxon>Fungi</taxon>
        <taxon>Fungi incertae sedis</taxon>
        <taxon>Chytridiomycota</taxon>
        <taxon>Chytridiomycota incertae sedis</taxon>
        <taxon>Chytridiomycetes</taxon>
        <taxon>Lobulomycetales</taxon>
        <taxon>Lobulomycetaceae</taxon>
        <taxon>Clydaea</taxon>
    </lineage>
</organism>
<dbReference type="GO" id="GO:0034479">
    <property type="term" value="F:phosphatidylglycerol phospholipase C activity"/>
    <property type="evidence" value="ECO:0007669"/>
    <property type="project" value="TreeGrafter"/>
</dbReference>
<feature type="transmembrane region" description="Helical" evidence="8">
    <location>
        <begin position="112"/>
        <end position="135"/>
    </location>
</feature>
<keyword evidence="7 8" id="KW-0472">Membrane</keyword>
<dbReference type="AlphaFoldDB" id="A0AAD5U8E4"/>
<evidence type="ECO:0000256" key="5">
    <source>
        <dbReference type="ARBA" id="ARBA00022989"/>
    </source>
</evidence>
<feature type="domain" description="GP-PDE" evidence="9">
    <location>
        <begin position="140"/>
        <end position="280"/>
    </location>
</feature>
<keyword evidence="6" id="KW-0443">Lipid metabolism</keyword>
<evidence type="ECO:0000256" key="3">
    <source>
        <dbReference type="ARBA" id="ARBA00022692"/>
    </source>
</evidence>
<dbReference type="Gene3D" id="1.20.120.1630">
    <property type="match status" value="1"/>
</dbReference>
<comment type="similarity">
    <text evidence="2">Belongs to the glycerophosphoryl diester phosphodiesterase family.</text>
</comment>
<evidence type="ECO:0000313" key="11">
    <source>
        <dbReference type="Proteomes" id="UP001211065"/>
    </source>
</evidence>
<comment type="subcellular location">
    <subcellularLocation>
        <location evidence="1">Membrane</location>
        <topology evidence="1">Multi-pass membrane protein</topology>
    </subcellularLocation>
</comment>
<dbReference type="SUPFAM" id="SSF51695">
    <property type="entry name" value="PLC-like phosphodiesterases"/>
    <property type="match status" value="1"/>
</dbReference>
<protein>
    <submittedName>
        <fullName evidence="10">Steroid 5-alpha-reductase det2</fullName>
    </submittedName>
</protein>
<keyword evidence="4" id="KW-0378">Hydrolase</keyword>
<dbReference type="InterPro" id="IPR001104">
    <property type="entry name" value="3-oxo-5_a-steroid_4-DH_C"/>
</dbReference>
<dbReference type="GO" id="GO:0016627">
    <property type="term" value="F:oxidoreductase activity, acting on the CH-CH group of donors"/>
    <property type="evidence" value="ECO:0007669"/>
    <property type="project" value="InterPro"/>
</dbReference>
<keyword evidence="5 8" id="KW-1133">Transmembrane helix</keyword>
<name>A0AAD5U8E4_9FUNG</name>